<dbReference type="InterPro" id="IPR038354">
    <property type="entry name" value="VKOR_sf"/>
</dbReference>
<feature type="transmembrane region" description="Helical" evidence="10">
    <location>
        <begin position="261"/>
        <end position="283"/>
    </location>
</feature>
<accession>A0ABS5CRX6</accession>
<keyword evidence="6" id="KW-0560">Oxidoreductase</keyword>
<dbReference type="InterPro" id="IPR036249">
    <property type="entry name" value="Thioredoxin-like_sf"/>
</dbReference>
<keyword evidence="9" id="KW-0676">Redox-active center</keyword>
<feature type="transmembrane region" description="Helical" evidence="10">
    <location>
        <begin position="295"/>
        <end position="315"/>
    </location>
</feature>
<evidence type="ECO:0000256" key="1">
    <source>
        <dbReference type="ARBA" id="ARBA00004141"/>
    </source>
</evidence>
<keyword evidence="5 10" id="KW-1133">Transmembrane helix</keyword>
<evidence type="ECO:0000256" key="2">
    <source>
        <dbReference type="ARBA" id="ARBA00006214"/>
    </source>
</evidence>
<sequence>MINLVQKFLEITNYSNQKEAFEDLFQSHPNFPSLFAITDSLDLLSIENMAVNIPKEHFIELPDSFLAIFNKSLVLVSKTLTIVSTLNEKGEKRNFSYTEFIKDWSGVVVVIEPNEIILNKKSGINLKLVQYVLPALVIIGSSFFYNNYTFYDYFLLLTTIVGLFFSILIIQEKLGYSNDMVSKFCNASSNTSCESIIKSSNGRINKWLSFSDLPVLFFGISLLSLVFEPKNSSVIIGFISVFSLPLIGYTLWIQKIQLKKWCVLCLIISSIILMQSLAWFFVIEPNTIETLSFPFIYFISSILVSSFWFTIKPFLEDKIKIGKSIKELTKFKRNYMIFDFLLQDIPSLKGFEDLKGLTFGNKEASLKLTLILSASCGHCHTAFKNGFELVSKYPEKIFLNILFNINPQNKDNPYTTVVESLLAINDINPSNMEEAITDWHLKQIGLKVWEQKWKVKSISNEVKEEIQKQYDWCLQNKFNYTPVKIVNNKLFPSEYEINELKYFFNDFDLEREFFHVANLGQEAGR</sequence>
<dbReference type="Gene3D" id="1.20.1440.130">
    <property type="entry name" value="VKOR domain"/>
    <property type="match status" value="1"/>
</dbReference>
<keyword evidence="8" id="KW-1015">Disulfide bond</keyword>
<evidence type="ECO:0000313" key="13">
    <source>
        <dbReference type="Proteomes" id="UP000674217"/>
    </source>
</evidence>
<comment type="caution">
    <text evidence="12">The sequence shown here is derived from an EMBL/GenBank/DDBJ whole genome shotgun (WGS) entry which is preliminary data.</text>
</comment>
<evidence type="ECO:0000256" key="4">
    <source>
        <dbReference type="ARBA" id="ARBA00022719"/>
    </source>
</evidence>
<dbReference type="InterPro" id="IPR012932">
    <property type="entry name" value="VKOR"/>
</dbReference>
<dbReference type="EMBL" id="JAGFBU010000001">
    <property type="protein sequence ID" value="MBP4141377.1"/>
    <property type="molecule type" value="Genomic_DNA"/>
</dbReference>
<reference evidence="12 13" key="1">
    <citation type="submission" date="2021-03" db="EMBL/GenBank/DDBJ databases">
        <title>Flavobacterium Flabelliformis Sp. Nov. And Flavobacterium Geliluteum Sp. Nov., Two Novel Multidrug Resistant Psychrophilic Species Isolated From Antarctica.</title>
        <authorList>
            <person name="Kralova S."/>
            <person name="Busse H.J."/>
            <person name="Bezdicek M."/>
            <person name="Nykrynova M."/>
            <person name="Kroupova E."/>
            <person name="Krsek D."/>
            <person name="Sedlacek I."/>
        </authorList>
    </citation>
    <scope>NUCLEOTIDE SEQUENCE [LARGE SCALE GENOMIC DNA]</scope>
    <source>
        <strain evidence="12 13">P4023</strain>
    </source>
</reference>
<dbReference type="SUPFAM" id="SSF52833">
    <property type="entry name" value="Thioredoxin-like"/>
    <property type="match status" value="1"/>
</dbReference>
<evidence type="ECO:0000256" key="7">
    <source>
        <dbReference type="ARBA" id="ARBA00023136"/>
    </source>
</evidence>
<dbReference type="Gene3D" id="3.40.30.10">
    <property type="entry name" value="Glutaredoxin"/>
    <property type="match status" value="1"/>
</dbReference>
<name>A0ABS5CRX6_9FLAO</name>
<evidence type="ECO:0000259" key="11">
    <source>
        <dbReference type="Pfam" id="PF07884"/>
    </source>
</evidence>
<feature type="transmembrane region" description="Helical" evidence="10">
    <location>
        <begin position="151"/>
        <end position="170"/>
    </location>
</feature>
<comment type="similarity">
    <text evidence="2">Belongs to the VKOR family.</text>
</comment>
<gene>
    <name evidence="12" type="ORF">J3S90_06130</name>
</gene>
<evidence type="ECO:0000256" key="3">
    <source>
        <dbReference type="ARBA" id="ARBA00022692"/>
    </source>
</evidence>
<feature type="transmembrane region" description="Helical" evidence="10">
    <location>
        <begin position="233"/>
        <end position="252"/>
    </location>
</feature>
<evidence type="ECO:0000256" key="8">
    <source>
        <dbReference type="ARBA" id="ARBA00023157"/>
    </source>
</evidence>
<evidence type="ECO:0000256" key="9">
    <source>
        <dbReference type="ARBA" id="ARBA00023284"/>
    </source>
</evidence>
<feature type="domain" description="Vitamin K epoxide reductase" evidence="11">
    <location>
        <begin position="155"/>
        <end position="274"/>
    </location>
</feature>
<dbReference type="Proteomes" id="UP000674217">
    <property type="component" value="Unassembled WGS sequence"/>
</dbReference>
<proteinExistence type="inferred from homology"/>
<keyword evidence="3 10" id="KW-0812">Transmembrane</keyword>
<dbReference type="RefSeq" id="WP_210645463.1">
    <property type="nucleotide sequence ID" value="NZ_JAGFBU010000001.1"/>
</dbReference>
<protein>
    <recommendedName>
        <fullName evidence="11">Vitamin K epoxide reductase domain-containing protein</fullName>
    </recommendedName>
</protein>
<keyword evidence="7 10" id="KW-0472">Membrane</keyword>
<keyword evidence="4" id="KW-0874">Quinone</keyword>
<dbReference type="Pfam" id="PF07884">
    <property type="entry name" value="VKOR"/>
    <property type="match status" value="1"/>
</dbReference>
<evidence type="ECO:0000256" key="5">
    <source>
        <dbReference type="ARBA" id="ARBA00022989"/>
    </source>
</evidence>
<evidence type="ECO:0000313" key="12">
    <source>
        <dbReference type="EMBL" id="MBP4141377.1"/>
    </source>
</evidence>
<dbReference type="CDD" id="cd12921">
    <property type="entry name" value="VKOR_4"/>
    <property type="match status" value="1"/>
</dbReference>
<organism evidence="12 13">
    <name type="scientific">Flavobacterium flabelliforme</name>
    <dbReference type="NCBI Taxonomy" id="2816119"/>
    <lineage>
        <taxon>Bacteria</taxon>
        <taxon>Pseudomonadati</taxon>
        <taxon>Bacteroidota</taxon>
        <taxon>Flavobacteriia</taxon>
        <taxon>Flavobacteriales</taxon>
        <taxon>Flavobacteriaceae</taxon>
        <taxon>Flavobacterium</taxon>
    </lineage>
</organism>
<comment type="subcellular location">
    <subcellularLocation>
        <location evidence="1">Membrane</location>
        <topology evidence="1">Multi-pass membrane protein</topology>
    </subcellularLocation>
</comment>
<feature type="transmembrane region" description="Helical" evidence="10">
    <location>
        <begin position="207"/>
        <end position="227"/>
    </location>
</feature>
<keyword evidence="13" id="KW-1185">Reference proteome</keyword>
<evidence type="ECO:0000256" key="6">
    <source>
        <dbReference type="ARBA" id="ARBA00023002"/>
    </source>
</evidence>
<evidence type="ECO:0000256" key="10">
    <source>
        <dbReference type="SAM" id="Phobius"/>
    </source>
</evidence>